<organism evidence="5">
    <name type="scientific">marine sediment metagenome</name>
    <dbReference type="NCBI Taxonomy" id="412755"/>
    <lineage>
        <taxon>unclassified sequences</taxon>
        <taxon>metagenomes</taxon>
        <taxon>ecological metagenomes</taxon>
    </lineage>
</organism>
<feature type="non-terminal residue" evidence="5">
    <location>
        <position position="152"/>
    </location>
</feature>
<dbReference type="InterPro" id="IPR009100">
    <property type="entry name" value="AcylCoA_DH/oxidase_NM_dom_sf"/>
</dbReference>
<gene>
    <name evidence="5" type="ORF">S03H2_68832</name>
</gene>
<comment type="caution">
    <text evidence="5">The sequence shown here is derived from an EMBL/GenBank/DDBJ whole genome shotgun (WGS) entry which is preliminary data.</text>
</comment>
<evidence type="ECO:0000313" key="5">
    <source>
        <dbReference type="EMBL" id="GAH92339.1"/>
    </source>
</evidence>
<sequence>FKVGRLEEKRSLRGCEYGEVIFGGCQVPAENRLGEEGEGLRIVMEAVSEYGRSGVSAVGLGIISGCLQVAAEFARERVVGGKPIIEYRQIKEHVQEIEKIYRRALEFLLVACRMVDEGGRADRELALAKKECSEGAFRSAGLAGEVLGGAAI</sequence>
<evidence type="ECO:0000256" key="1">
    <source>
        <dbReference type="ARBA" id="ARBA00009347"/>
    </source>
</evidence>
<reference evidence="5" key="1">
    <citation type="journal article" date="2014" name="Front. Microbiol.">
        <title>High frequency of phylogenetically diverse reductive dehalogenase-homologous genes in deep subseafloor sedimentary metagenomes.</title>
        <authorList>
            <person name="Kawai M."/>
            <person name="Futagami T."/>
            <person name="Toyoda A."/>
            <person name="Takaki Y."/>
            <person name="Nishi S."/>
            <person name="Hori S."/>
            <person name="Arai W."/>
            <person name="Tsubouchi T."/>
            <person name="Morono Y."/>
            <person name="Uchiyama I."/>
            <person name="Ito T."/>
            <person name="Fujiyama A."/>
            <person name="Inagaki F."/>
            <person name="Takami H."/>
        </authorList>
    </citation>
    <scope>NUCLEOTIDE SEQUENCE</scope>
    <source>
        <strain evidence="5">Expedition CK06-06</strain>
    </source>
</reference>
<accession>X1KQA7</accession>
<feature type="non-terminal residue" evidence="5">
    <location>
        <position position="1"/>
    </location>
</feature>
<dbReference type="GO" id="GO:0003995">
    <property type="term" value="F:acyl-CoA dehydrogenase activity"/>
    <property type="evidence" value="ECO:0007669"/>
    <property type="project" value="TreeGrafter"/>
</dbReference>
<dbReference type="Gene3D" id="2.40.110.10">
    <property type="entry name" value="Butyryl-CoA Dehydrogenase, subunit A, domain 2"/>
    <property type="match status" value="1"/>
</dbReference>
<dbReference type="InterPro" id="IPR036250">
    <property type="entry name" value="AcylCo_DH-like_C"/>
</dbReference>
<dbReference type="PANTHER" id="PTHR43884">
    <property type="entry name" value="ACYL-COA DEHYDROGENASE"/>
    <property type="match status" value="1"/>
</dbReference>
<dbReference type="AlphaFoldDB" id="X1KQA7"/>
<name>X1KQA7_9ZZZZ</name>
<dbReference type="SUPFAM" id="SSF56645">
    <property type="entry name" value="Acyl-CoA dehydrogenase NM domain-like"/>
    <property type="match status" value="1"/>
</dbReference>
<keyword evidence="2" id="KW-0285">Flavoprotein</keyword>
<dbReference type="SUPFAM" id="SSF47203">
    <property type="entry name" value="Acyl-CoA dehydrogenase C-terminal domain-like"/>
    <property type="match status" value="1"/>
</dbReference>
<dbReference type="Gene3D" id="1.20.140.10">
    <property type="entry name" value="Butyryl-CoA Dehydrogenase, subunit A, domain 3"/>
    <property type="match status" value="1"/>
</dbReference>
<evidence type="ECO:0000259" key="4">
    <source>
        <dbReference type="Pfam" id="PF00441"/>
    </source>
</evidence>
<feature type="domain" description="Acyl-CoA dehydrogenase/oxidase C-terminal" evidence="4">
    <location>
        <begin position="37"/>
        <end position="151"/>
    </location>
</feature>
<evidence type="ECO:0000256" key="2">
    <source>
        <dbReference type="ARBA" id="ARBA00022630"/>
    </source>
</evidence>
<dbReference type="PANTHER" id="PTHR43884:SF12">
    <property type="entry name" value="ISOVALERYL-COA DEHYDROGENASE, MITOCHONDRIAL-RELATED"/>
    <property type="match status" value="1"/>
</dbReference>
<dbReference type="InterPro" id="IPR046373">
    <property type="entry name" value="Acyl-CoA_Oxase/DH_mid-dom_sf"/>
</dbReference>
<evidence type="ECO:0000256" key="3">
    <source>
        <dbReference type="ARBA" id="ARBA00022827"/>
    </source>
</evidence>
<proteinExistence type="inferred from homology"/>
<keyword evidence="3" id="KW-0274">FAD</keyword>
<comment type="similarity">
    <text evidence="1">Belongs to the acyl-CoA dehydrogenase family.</text>
</comment>
<dbReference type="InterPro" id="IPR009075">
    <property type="entry name" value="AcylCo_DH/oxidase_C"/>
</dbReference>
<dbReference type="Pfam" id="PF00441">
    <property type="entry name" value="Acyl-CoA_dh_1"/>
    <property type="match status" value="1"/>
</dbReference>
<protein>
    <recommendedName>
        <fullName evidence="4">Acyl-CoA dehydrogenase/oxidase C-terminal domain-containing protein</fullName>
    </recommendedName>
</protein>
<dbReference type="EMBL" id="BARU01045339">
    <property type="protein sequence ID" value="GAH92339.1"/>
    <property type="molecule type" value="Genomic_DNA"/>
</dbReference>